<organism evidence="1">
    <name type="scientific">Culex pipiens</name>
    <name type="common">House mosquito</name>
    <dbReference type="NCBI Taxonomy" id="7175"/>
    <lineage>
        <taxon>Eukaryota</taxon>
        <taxon>Metazoa</taxon>
        <taxon>Ecdysozoa</taxon>
        <taxon>Arthropoda</taxon>
        <taxon>Hexapoda</taxon>
        <taxon>Insecta</taxon>
        <taxon>Pterygota</taxon>
        <taxon>Neoptera</taxon>
        <taxon>Endopterygota</taxon>
        <taxon>Diptera</taxon>
        <taxon>Nematocera</taxon>
        <taxon>Culicoidea</taxon>
        <taxon>Culicidae</taxon>
        <taxon>Culicinae</taxon>
        <taxon>Culicini</taxon>
        <taxon>Culex</taxon>
        <taxon>Culex</taxon>
    </lineage>
</organism>
<evidence type="ECO:0000313" key="1">
    <source>
        <dbReference type="EMBL" id="CAG6472147.1"/>
    </source>
</evidence>
<accession>A0A8D8BES7</accession>
<dbReference type="EMBL" id="HBUE01069307">
    <property type="protein sequence ID" value="CAG6472147.1"/>
    <property type="molecule type" value="Transcribed_RNA"/>
</dbReference>
<reference evidence="1" key="1">
    <citation type="submission" date="2021-05" db="EMBL/GenBank/DDBJ databases">
        <authorList>
            <person name="Alioto T."/>
            <person name="Alioto T."/>
            <person name="Gomez Garrido J."/>
        </authorList>
    </citation>
    <scope>NUCLEOTIDE SEQUENCE</scope>
</reference>
<protein>
    <submittedName>
        <fullName evidence="1">(northern house mosquito) hypothetical protein</fullName>
    </submittedName>
</protein>
<dbReference type="AlphaFoldDB" id="A0A8D8BES7"/>
<name>A0A8D8BES7_CULPI</name>
<proteinExistence type="predicted"/>
<sequence>MASVPNRSSVGQFLRTRKLWIDLRQHFERPRFQPWMAALLRLFLTVASLLQRPSSTVVPRRFRRNLNIFESLNPGGRSQVQHNLRARFLGFRGSQVGWYLAI</sequence>